<keyword evidence="5" id="KW-1185">Reference proteome</keyword>
<dbReference type="EMBL" id="JBHRZH010000061">
    <property type="protein sequence ID" value="MFC3766817.1"/>
    <property type="molecule type" value="Genomic_DNA"/>
</dbReference>
<dbReference type="Pfam" id="PF01804">
    <property type="entry name" value="Penicil_amidase"/>
    <property type="match status" value="1"/>
</dbReference>
<dbReference type="InterPro" id="IPR043147">
    <property type="entry name" value="Penicillin_amidase_A-knob"/>
</dbReference>
<name>A0ABV7YP48_9ACTN</name>
<reference evidence="5" key="1">
    <citation type="journal article" date="2019" name="Int. J. Syst. Evol. Microbiol.">
        <title>The Global Catalogue of Microorganisms (GCM) 10K type strain sequencing project: providing services to taxonomists for standard genome sequencing and annotation.</title>
        <authorList>
            <consortium name="The Broad Institute Genomics Platform"/>
            <consortium name="The Broad Institute Genome Sequencing Center for Infectious Disease"/>
            <person name="Wu L."/>
            <person name="Ma J."/>
        </authorList>
    </citation>
    <scope>NUCLEOTIDE SEQUENCE [LARGE SCALE GENOMIC DNA]</scope>
    <source>
        <strain evidence="5">CGMCC 4.7241</strain>
    </source>
</reference>
<evidence type="ECO:0000256" key="3">
    <source>
        <dbReference type="ARBA" id="ARBA00023145"/>
    </source>
</evidence>
<dbReference type="EC" id="3.5.1.-" evidence="4"/>
<evidence type="ECO:0000313" key="5">
    <source>
        <dbReference type="Proteomes" id="UP001595699"/>
    </source>
</evidence>
<gene>
    <name evidence="4" type="ORF">ACFOUW_38735</name>
</gene>
<sequence>MRAVIGLLAIAAVTATGLVGLQPAEKAAAAEPDDYCVGQCHDILPPGNNGNATLTDILAHQLLGTRPRHAADQLKPYDQLATGYQGLTNAQLGTFFNNADFGVPANQIESTIKPRADVTIVRDKKIGMPHITGTTRSGTEFGAGYAAAQDRLWLMDLFRHLGRGQLSGFAGGAPGNRQLEQGFYTQIPYTEEDLQRQIDNIAQSGPRGVQALQDVRDYVDGINAYLTRSVNTRTFPGEYVLTGHADAITNWNDIKPFQPTDMVAIASVVGGLFGAGGGGEVQSALVKLAAQNRYGPAVGDQVWQSFRMQNDPEAVTTAHQPFPYGASPAQPQGVAMPDEGSVTPERLVYDEVGGKGLAATRNVPKNLQPLKGIFDDGVLPRNLLSKTHGMSNALAVSGEHTDTGNPVAVWGPQTGYFAPQLLMLQELNGPGLRARGVAFAGVSMYVQLGRGVDYSWSATSAGQDITDTYAVELCEPGGQPATKQSTSYLFHGECVPMERLERKNAWKPTVADGTATGSYTLVMWRTKYGLVQSRATVGGKFVAYTVLRSTYLHEVDSILGFQEFNDPSAIRSGADFQRAADKIGYAFNWFYADADDIAYFNSGANPLRPAAVDPNLPTWGRAAYEWQGWNADGNTAPYLPFAQHPQAINQDYLISWNNKQAPGFTAGSFGFGAVHRGDLLDDRVRALVQAGNVSRAALTRAMSEAAVADLRASHVVPQLLRVIDTAPVTEPALAATVQALRAWVQSGSLRKETSAGSKTYAHAAAIRILDAWWPILVRAEFEGALGTELYTELTRAIQVDESPSDRHGAAPHKGSSFQYGWWSYVDKDVRKLLGDPVPGAAPVSFCGGGDLAQCRQALLDTLRTAAATPATQVYPGDADCAAGNQWCADTIVHRAMGGITQDKMSWQNRPTYQQVVQFPTRRR</sequence>
<evidence type="ECO:0000256" key="1">
    <source>
        <dbReference type="ARBA" id="ARBA00006586"/>
    </source>
</evidence>
<dbReference type="Gene3D" id="1.10.1400.10">
    <property type="match status" value="1"/>
</dbReference>
<dbReference type="InterPro" id="IPR029055">
    <property type="entry name" value="Ntn_hydrolases_N"/>
</dbReference>
<dbReference type="Gene3D" id="3.60.20.10">
    <property type="entry name" value="Glutamine Phosphoribosylpyrophosphate, subunit 1, domain 1"/>
    <property type="match status" value="1"/>
</dbReference>
<dbReference type="InterPro" id="IPR043146">
    <property type="entry name" value="Penicillin_amidase_N_B-knob"/>
</dbReference>
<comment type="caution">
    <text evidence="4">The sequence shown here is derived from an EMBL/GenBank/DDBJ whole genome shotgun (WGS) entry which is preliminary data.</text>
</comment>
<accession>A0ABV7YP48</accession>
<evidence type="ECO:0000256" key="2">
    <source>
        <dbReference type="ARBA" id="ARBA00022801"/>
    </source>
</evidence>
<comment type="similarity">
    <text evidence="1">Belongs to the peptidase S45 family.</text>
</comment>
<dbReference type="PANTHER" id="PTHR34218:SF4">
    <property type="entry name" value="ACYL-HOMOSERINE LACTONE ACYLASE QUIP"/>
    <property type="match status" value="1"/>
</dbReference>
<keyword evidence="2 4" id="KW-0378">Hydrolase</keyword>
<evidence type="ECO:0000313" key="4">
    <source>
        <dbReference type="EMBL" id="MFC3766817.1"/>
    </source>
</evidence>
<protein>
    <submittedName>
        <fullName evidence="4">Penicillin acylase family protein</fullName>
        <ecNumber evidence="4">3.5.1.-</ecNumber>
    </submittedName>
</protein>
<keyword evidence="3" id="KW-0865">Zymogen</keyword>
<dbReference type="Gene3D" id="2.30.120.10">
    <property type="match status" value="1"/>
</dbReference>
<dbReference type="InterPro" id="IPR023343">
    <property type="entry name" value="Penicillin_amidase_dom1"/>
</dbReference>
<dbReference type="InterPro" id="IPR002692">
    <property type="entry name" value="S45"/>
</dbReference>
<dbReference type="SUPFAM" id="SSF56235">
    <property type="entry name" value="N-terminal nucleophile aminohydrolases (Ntn hydrolases)"/>
    <property type="match status" value="1"/>
</dbReference>
<dbReference type="RefSeq" id="WP_205116253.1">
    <property type="nucleotide sequence ID" value="NZ_JAFBCM010000001.1"/>
</dbReference>
<dbReference type="PANTHER" id="PTHR34218">
    <property type="entry name" value="PEPTIDASE S45 PENICILLIN AMIDASE"/>
    <property type="match status" value="1"/>
</dbReference>
<dbReference type="Gene3D" id="1.10.439.10">
    <property type="entry name" value="Penicillin Amidohydrolase, domain 1"/>
    <property type="match status" value="1"/>
</dbReference>
<dbReference type="Proteomes" id="UP001595699">
    <property type="component" value="Unassembled WGS sequence"/>
</dbReference>
<organism evidence="4 5">
    <name type="scientific">Tenggerimyces flavus</name>
    <dbReference type="NCBI Taxonomy" id="1708749"/>
    <lineage>
        <taxon>Bacteria</taxon>
        <taxon>Bacillati</taxon>
        <taxon>Actinomycetota</taxon>
        <taxon>Actinomycetes</taxon>
        <taxon>Propionibacteriales</taxon>
        <taxon>Nocardioidaceae</taxon>
        <taxon>Tenggerimyces</taxon>
    </lineage>
</organism>
<proteinExistence type="inferred from homology"/>
<dbReference type="GO" id="GO:0016787">
    <property type="term" value="F:hydrolase activity"/>
    <property type="evidence" value="ECO:0007669"/>
    <property type="project" value="UniProtKB-KW"/>
</dbReference>